<name>E4ZWT8_LEPMJ</name>
<dbReference type="InterPro" id="IPR051607">
    <property type="entry name" value="Metallo-dep_hydrolases"/>
</dbReference>
<proteinExistence type="predicted"/>
<dbReference type="SUPFAM" id="SSF51556">
    <property type="entry name" value="Metallo-dependent hydrolases"/>
    <property type="match status" value="1"/>
</dbReference>
<dbReference type="Proteomes" id="UP000002668">
    <property type="component" value="Genome"/>
</dbReference>
<gene>
    <name evidence="7" type="ORF">LEMA_P032160.1</name>
</gene>
<feature type="domain" description="Amidohydrolase-related" evidence="6">
    <location>
        <begin position="83"/>
        <end position="441"/>
    </location>
</feature>
<comment type="cofactor">
    <cofactor evidence="1">
        <name>Zn(2+)</name>
        <dbReference type="ChEBI" id="CHEBI:29105"/>
    </cofactor>
</comment>
<dbReference type="PANTHER" id="PTHR11271">
    <property type="entry name" value="GUANINE DEAMINASE"/>
    <property type="match status" value="1"/>
</dbReference>
<evidence type="ECO:0000256" key="3">
    <source>
        <dbReference type="ARBA" id="ARBA00022801"/>
    </source>
</evidence>
<dbReference type="PANTHER" id="PTHR11271:SF37">
    <property type="entry name" value="FAMILY PROTEIN, PUTATIVE (AFU_ORTHOLOGUE AFUA_4G00460)-RELATED"/>
    <property type="match status" value="1"/>
</dbReference>
<dbReference type="GO" id="GO:0019239">
    <property type="term" value="F:deaminase activity"/>
    <property type="evidence" value="ECO:0007669"/>
    <property type="project" value="TreeGrafter"/>
</dbReference>
<evidence type="ECO:0000259" key="6">
    <source>
        <dbReference type="Pfam" id="PF01979"/>
    </source>
</evidence>
<dbReference type="Gene3D" id="3.20.20.140">
    <property type="entry name" value="Metal-dependent hydrolases"/>
    <property type="match status" value="1"/>
</dbReference>
<dbReference type="OrthoDB" id="194468at2759"/>
<dbReference type="EMBL" id="FP929127">
    <property type="protein sequence ID" value="CBX96064.1"/>
    <property type="molecule type" value="Genomic_DNA"/>
</dbReference>
<feature type="signal peptide" evidence="5">
    <location>
        <begin position="1"/>
        <end position="25"/>
    </location>
</feature>
<dbReference type="Gene3D" id="2.30.40.10">
    <property type="entry name" value="Urease, subunit C, domain 1"/>
    <property type="match status" value="1"/>
</dbReference>
<dbReference type="AlphaFoldDB" id="E4ZWT8"/>
<reference evidence="8" key="1">
    <citation type="journal article" date="2011" name="Nat. Commun.">
        <title>Effector diversification within compartments of the Leptosphaeria maculans genome affected by Repeat-Induced Point mutations.</title>
        <authorList>
            <person name="Rouxel T."/>
            <person name="Grandaubert J."/>
            <person name="Hane J.K."/>
            <person name="Hoede C."/>
            <person name="van de Wouw A.P."/>
            <person name="Couloux A."/>
            <person name="Dominguez V."/>
            <person name="Anthouard V."/>
            <person name="Bally P."/>
            <person name="Bourras S."/>
            <person name="Cozijnsen A.J."/>
            <person name="Ciuffetti L.M."/>
            <person name="Degrave A."/>
            <person name="Dilmaghani A."/>
            <person name="Duret L."/>
            <person name="Fudal I."/>
            <person name="Goodwin S.B."/>
            <person name="Gout L."/>
            <person name="Glaser N."/>
            <person name="Linglin J."/>
            <person name="Kema G.H.J."/>
            <person name="Lapalu N."/>
            <person name="Lawrence C.B."/>
            <person name="May K."/>
            <person name="Meyer M."/>
            <person name="Ollivier B."/>
            <person name="Poulain J."/>
            <person name="Schoch C.L."/>
            <person name="Simon A."/>
            <person name="Spatafora J.W."/>
            <person name="Stachowiak A."/>
            <person name="Turgeon B.G."/>
            <person name="Tyler B.M."/>
            <person name="Vincent D."/>
            <person name="Weissenbach J."/>
            <person name="Amselem J."/>
            <person name="Quesneville H."/>
            <person name="Oliver R.P."/>
            <person name="Wincker P."/>
            <person name="Balesdent M.-H."/>
            <person name="Howlett B.J."/>
        </authorList>
    </citation>
    <scope>NUCLEOTIDE SEQUENCE [LARGE SCALE GENOMIC DNA]</scope>
    <source>
        <strain evidence="8">JN3 / isolate v23.1.3 / race Av1-4-5-6-7-8</strain>
    </source>
</reference>
<dbReference type="InterPro" id="IPR006680">
    <property type="entry name" value="Amidohydro-rel"/>
</dbReference>
<dbReference type="OMA" id="FHNVSNF"/>
<dbReference type="SUPFAM" id="SSF51338">
    <property type="entry name" value="Composite domain of metallo-dependent hydrolases"/>
    <property type="match status" value="1"/>
</dbReference>
<dbReference type="GO" id="GO:0046872">
    <property type="term" value="F:metal ion binding"/>
    <property type="evidence" value="ECO:0007669"/>
    <property type="project" value="UniProtKB-KW"/>
</dbReference>
<dbReference type="Pfam" id="PF01979">
    <property type="entry name" value="Amidohydro_1"/>
    <property type="match status" value="1"/>
</dbReference>
<dbReference type="InterPro" id="IPR032466">
    <property type="entry name" value="Metal_Hydrolase"/>
</dbReference>
<dbReference type="STRING" id="985895.E4ZWT8"/>
<sequence>MMRTPALSGALLATSPLIFGTLARSASILFTDATIVTFNDETRKTQILENASLLVENDSITGIYDSPPAHGHDVEVVNASGKIITPGFIDTHHHMSQSVMKTLASNSTFVEYFQRYGDFSALTQAITPEAKYLSSMMGAFELLAAGTTTVLDHAQGSASFASAEAILNATLDSGLRNMHAFSVRDNIPNYTVADQMATLRTFSQDPRVLANPLVEMGLAYDFFEGSPENVTRGLWDIVKSGNLSVITTHFISGTWRIAGNPPTFLDSLGWLDSSVPVVFAHGTYINETDKEILRAKGHYISIAVESEMHFGHTIPFADEIQDQGALAADTHFTFEGSMISAARLWLQHTRLKYYTKLINSNQVPGTSPMSVDQAFYLATRAGALALRRPDLGVLRAGAKADLVVFDGDSPNMVGWKDPVAAVILHSSIADVEAVLVDGNWVKRDRKLTYKGHDDIKRRFKEAAKVVQQSFAEMQWPPLEGLFLNGTQIGQTQRMDVLPGEGTGY</sequence>
<evidence type="ECO:0000313" key="8">
    <source>
        <dbReference type="Proteomes" id="UP000002668"/>
    </source>
</evidence>
<dbReference type="GeneID" id="13288520"/>
<dbReference type="eggNOG" id="KOG3968">
    <property type="taxonomic scope" value="Eukaryota"/>
</dbReference>
<protein>
    <submittedName>
        <fullName evidence="7">Similar to amidohydrolase family protein</fullName>
    </submittedName>
</protein>
<keyword evidence="3 7" id="KW-0378">Hydrolase</keyword>
<evidence type="ECO:0000256" key="2">
    <source>
        <dbReference type="ARBA" id="ARBA00022723"/>
    </source>
</evidence>
<dbReference type="GO" id="GO:0005829">
    <property type="term" value="C:cytosol"/>
    <property type="evidence" value="ECO:0007669"/>
    <property type="project" value="TreeGrafter"/>
</dbReference>
<keyword evidence="4" id="KW-0862">Zinc</keyword>
<accession>E4ZWT8</accession>
<evidence type="ECO:0000313" key="7">
    <source>
        <dbReference type="EMBL" id="CBX96064.1"/>
    </source>
</evidence>
<keyword evidence="2" id="KW-0479">Metal-binding</keyword>
<evidence type="ECO:0000256" key="5">
    <source>
        <dbReference type="SAM" id="SignalP"/>
    </source>
</evidence>
<keyword evidence="5" id="KW-0732">Signal</keyword>
<dbReference type="InterPro" id="IPR011059">
    <property type="entry name" value="Metal-dep_hydrolase_composite"/>
</dbReference>
<evidence type="ECO:0000256" key="1">
    <source>
        <dbReference type="ARBA" id="ARBA00001947"/>
    </source>
</evidence>
<dbReference type="HOGENOM" id="CLU_012358_11_1_1"/>
<dbReference type="InParanoid" id="E4ZWT8"/>
<organism evidence="8">
    <name type="scientific">Leptosphaeria maculans (strain JN3 / isolate v23.1.3 / race Av1-4-5-6-7-8)</name>
    <name type="common">Blackleg fungus</name>
    <name type="synonym">Phoma lingam</name>
    <dbReference type="NCBI Taxonomy" id="985895"/>
    <lineage>
        <taxon>Eukaryota</taxon>
        <taxon>Fungi</taxon>
        <taxon>Dikarya</taxon>
        <taxon>Ascomycota</taxon>
        <taxon>Pezizomycotina</taxon>
        <taxon>Dothideomycetes</taxon>
        <taxon>Pleosporomycetidae</taxon>
        <taxon>Pleosporales</taxon>
        <taxon>Pleosporineae</taxon>
        <taxon>Leptosphaeriaceae</taxon>
        <taxon>Plenodomus</taxon>
        <taxon>Plenodomus lingam/Leptosphaeria maculans species complex</taxon>
    </lineage>
</organism>
<keyword evidence="8" id="KW-1185">Reference proteome</keyword>
<dbReference type="VEuPathDB" id="FungiDB:LEMA_P032160.1"/>
<evidence type="ECO:0000256" key="4">
    <source>
        <dbReference type="ARBA" id="ARBA00022833"/>
    </source>
</evidence>
<feature type="chain" id="PRO_5003192212" evidence="5">
    <location>
        <begin position="26"/>
        <end position="504"/>
    </location>
</feature>